<dbReference type="InterPro" id="IPR044235">
    <property type="entry name" value="RNFT1/2"/>
</dbReference>
<dbReference type="GO" id="GO:0016020">
    <property type="term" value="C:membrane"/>
    <property type="evidence" value="ECO:0007669"/>
    <property type="project" value="UniProtKB-SubCell"/>
</dbReference>
<keyword evidence="3" id="KW-0833">Ubl conjugation pathway</keyword>
<keyword evidence="4" id="KW-1133">Transmembrane helix</keyword>
<name>A0AAW0K473_QUESU</name>
<evidence type="ECO:0000256" key="6">
    <source>
        <dbReference type="SAM" id="MobiDB-lite"/>
    </source>
</evidence>
<evidence type="ECO:0000256" key="2">
    <source>
        <dbReference type="ARBA" id="ARBA00022692"/>
    </source>
</evidence>
<sequence>MMNSRSHTLAPAPAPATGGRSSTNSTDSSYQPQQRSDMIFSKYNGEAGSDGFQVLTPYGQMLTLVEYMLLLYRALLPTPVQSFFAALKVLSQKEVHYGSYATSEKVNAPETSICQEKMLAPVQLCCKHIFCEDCFRMCPNSESILAIDR</sequence>
<dbReference type="AlphaFoldDB" id="A0AAW0K473"/>
<keyword evidence="2" id="KW-0812">Transmembrane</keyword>
<dbReference type="InterPro" id="IPR013083">
    <property type="entry name" value="Znf_RING/FYVE/PHD"/>
</dbReference>
<dbReference type="SUPFAM" id="SSF57850">
    <property type="entry name" value="RING/U-box"/>
    <property type="match status" value="1"/>
</dbReference>
<evidence type="ECO:0000313" key="8">
    <source>
        <dbReference type="Proteomes" id="UP000237347"/>
    </source>
</evidence>
<dbReference type="Proteomes" id="UP000237347">
    <property type="component" value="Unassembled WGS sequence"/>
</dbReference>
<dbReference type="EMBL" id="PKMF04000404">
    <property type="protein sequence ID" value="KAK7833543.1"/>
    <property type="molecule type" value="Genomic_DNA"/>
</dbReference>
<dbReference type="GO" id="GO:0061630">
    <property type="term" value="F:ubiquitin protein ligase activity"/>
    <property type="evidence" value="ECO:0007669"/>
    <property type="project" value="InterPro"/>
</dbReference>
<keyword evidence="8" id="KW-1185">Reference proteome</keyword>
<reference evidence="7 8" key="1">
    <citation type="journal article" date="2018" name="Sci. Data">
        <title>The draft genome sequence of cork oak.</title>
        <authorList>
            <person name="Ramos A.M."/>
            <person name="Usie A."/>
            <person name="Barbosa P."/>
            <person name="Barros P.M."/>
            <person name="Capote T."/>
            <person name="Chaves I."/>
            <person name="Simoes F."/>
            <person name="Abreu I."/>
            <person name="Carrasquinho I."/>
            <person name="Faro C."/>
            <person name="Guimaraes J.B."/>
            <person name="Mendonca D."/>
            <person name="Nobrega F."/>
            <person name="Rodrigues L."/>
            <person name="Saibo N.J.M."/>
            <person name="Varela M.C."/>
            <person name="Egas C."/>
            <person name="Matos J."/>
            <person name="Miguel C.M."/>
            <person name="Oliveira M.M."/>
            <person name="Ricardo C.P."/>
            <person name="Goncalves S."/>
        </authorList>
    </citation>
    <scope>NUCLEOTIDE SEQUENCE [LARGE SCALE GENOMIC DNA]</scope>
    <source>
        <strain evidence="8">cv. HL8</strain>
    </source>
</reference>
<dbReference type="PANTHER" id="PTHR15860">
    <property type="entry name" value="UNCHARACTERIZED RING FINGER-CONTAINING PROTEIN"/>
    <property type="match status" value="1"/>
</dbReference>
<evidence type="ECO:0000256" key="5">
    <source>
        <dbReference type="ARBA" id="ARBA00023136"/>
    </source>
</evidence>
<evidence type="ECO:0000313" key="7">
    <source>
        <dbReference type="EMBL" id="KAK7833543.1"/>
    </source>
</evidence>
<keyword evidence="5" id="KW-0472">Membrane</keyword>
<protein>
    <submittedName>
        <fullName evidence="7">Uncharacterized protein</fullName>
    </submittedName>
</protein>
<feature type="region of interest" description="Disordered" evidence="6">
    <location>
        <begin position="1"/>
        <end position="33"/>
    </location>
</feature>
<accession>A0AAW0K473</accession>
<proteinExistence type="predicted"/>
<comment type="subcellular location">
    <subcellularLocation>
        <location evidence="1">Membrane</location>
        <topology evidence="1">Multi-pass membrane protein</topology>
    </subcellularLocation>
</comment>
<dbReference type="GO" id="GO:1904294">
    <property type="term" value="P:positive regulation of ERAD pathway"/>
    <property type="evidence" value="ECO:0007669"/>
    <property type="project" value="InterPro"/>
</dbReference>
<dbReference type="PANTHER" id="PTHR15860:SF0">
    <property type="entry name" value="LP20373P"/>
    <property type="match status" value="1"/>
</dbReference>
<feature type="compositionally biased region" description="Polar residues" evidence="6">
    <location>
        <begin position="19"/>
        <end position="33"/>
    </location>
</feature>
<organism evidence="7 8">
    <name type="scientific">Quercus suber</name>
    <name type="common">Cork oak</name>
    <dbReference type="NCBI Taxonomy" id="58331"/>
    <lineage>
        <taxon>Eukaryota</taxon>
        <taxon>Viridiplantae</taxon>
        <taxon>Streptophyta</taxon>
        <taxon>Embryophyta</taxon>
        <taxon>Tracheophyta</taxon>
        <taxon>Spermatophyta</taxon>
        <taxon>Magnoliopsida</taxon>
        <taxon>eudicotyledons</taxon>
        <taxon>Gunneridae</taxon>
        <taxon>Pentapetalae</taxon>
        <taxon>rosids</taxon>
        <taxon>fabids</taxon>
        <taxon>Fagales</taxon>
        <taxon>Fagaceae</taxon>
        <taxon>Quercus</taxon>
    </lineage>
</organism>
<evidence type="ECO:0000256" key="1">
    <source>
        <dbReference type="ARBA" id="ARBA00004141"/>
    </source>
</evidence>
<comment type="caution">
    <text evidence="7">The sequence shown here is derived from an EMBL/GenBank/DDBJ whole genome shotgun (WGS) entry which is preliminary data.</text>
</comment>
<gene>
    <name evidence="7" type="ORF">CFP56_025534</name>
</gene>
<evidence type="ECO:0000256" key="3">
    <source>
        <dbReference type="ARBA" id="ARBA00022786"/>
    </source>
</evidence>
<evidence type="ECO:0000256" key="4">
    <source>
        <dbReference type="ARBA" id="ARBA00022989"/>
    </source>
</evidence>
<dbReference type="Gene3D" id="3.30.40.10">
    <property type="entry name" value="Zinc/RING finger domain, C3HC4 (zinc finger)"/>
    <property type="match status" value="1"/>
</dbReference>